<dbReference type="GO" id="GO:0003995">
    <property type="term" value="F:acyl-CoA dehydrogenase activity"/>
    <property type="evidence" value="ECO:0007669"/>
    <property type="project" value="TreeGrafter"/>
</dbReference>
<organism evidence="8 9">
    <name type="scientific">Breoghania corrubedonensis</name>
    <dbReference type="NCBI Taxonomy" id="665038"/>
    <lineage>
        <taxon>Bacteria</taxon>
        <taxon>Pseudomonadati</taxon>
        <taxon>Pseudomonadota</taxon>
        <taxon>Alphaproteobacteria</taxon>
        <taxon>Hyphomicrobiales</taxon>
        <taxon>Stappiaceae</taxon>
        <taxon>Breoghania</taxon>
    </lineage>
</organism>
<feature type="domain" description="Acyl-CoA dehydrogenase/oxidase C-terminal" evidence="6">
    <location>
        <begin position="216"/>
        <end position="331"/>
    </location>
</feature>
<evidence type="ECO:0000259" key="7">
    <source>
        <dbReference type="Pfam" id="PF02771"/>
    </source>
</evidence>
<comment type="similarity">
    <text evidence="2">Belongs to the acyl-CoA dehydrogenase family.</text>
</comment>
<dbReference type="InterPro" id="IPR036250">
    <property type="entry name" value="AcylCo_DH-like_C"/>
</dbReference>
<name>A0A2T5US90_9HYPH</name>
<reference evidence="8 9" key="1">
    <citation type="submission" date="2018-04" db="EMBL/GenBank/DDBJ databases">
        <title>Genomic Encyclopedia of Archaeal and Bacterial Type Strains, Phase II (KMG-II): from individual species to whole genera.</title>
        <authorList>
            <person name="Goeker M."/>
        </authorList>
    </citation>
    <scope>NUCLEOTIDE SEQUENCE [LARGE SCALE GENOMIC DNA]</scope>
    <source>
        <strain evidence="8 9">DSM 23382</strain>
    </source>
</reference>
<evidence type="ECO:0000256" key="4">
    <source>
        <dbReference type="ARBA" id="ARBA00022827"/>
    </source>
</evidence>
<dbReference type="AlphaFoldDB" id="A0A2T5US90"/>
<dbReference type="EMBL" id="QAYG01000014">
    <property type="protein sequence ID" value="PTW54350.1"/>
    <property type="molecule type" value="Genomic_DNA"/>
</dbReference>
<gene>
    <name evidence="8" type="ORF">C8N35_11431</name>
</gene>
<dbReference type="RefSeq" id="WP_107991972.1">
    <property type="nucleotide sequence ID" value="NZ_QAYG01000014.1"/>
</dbReference>
<dbReference type="InterPro" id="IPR013786">
    <property type="entry name" value="AcylCoA_DH/ox_N"/>
</dbReference>
<proteinExistence type="inferred from homology"/>
<comment type="caution">
    <text evidence="8">The sequence shown here is derived from an EMBL/GenBank/DDBJ whole genome shotgun (WGS) entry which is preliminary data.</text>
</comment>
<dbReference type="Gene3D" id="2.40.110.10">
    <property type="entry name" value="Butyryl-CoA Dehydrogenase, subunit A, domain 2"/>
    <property type="match status" value="1"/>
</dbReference>
<dbReference type="Pfam" id="PF00441">
    <property type="entry name" value="Acyl-CoA_dh_1"/>
    <property type="match status" value="1"/>
</dbReference>
<evidence type="ECO:0000256" key="1">
    <source>
        <dbReference type="ARBA" id="ARBA00001974"/>
    </source>
</evidence>
<dbReference type="SUPFAM" id="SSF56645">
    <property type="entry name" value="Acyl-CoA dehydrogenase NM domain-like"/>
    <property type="match status" value="1"/>
</dbReference>
<protein>
    <submittedName>
        <fullName evidence="8">Alkylation response protein AidB-like acyl-CoA dehydrogenase</fullName>
    </submittedName>
</protein>
<dbReference type="SUPFAM" id="SSF47203">
    <property type="entry name" value="Acyl-CoA dehydrogenase C-terminal domain-like"/>
    <property type="match status" value="1"/>
</dbReference>
<sequence length="357" mass="38174">MNFDLTEDRQMLSDTLRRYLSANCVIEKRNEIAYSAPFHSPQCWSEMAELGIPGALVDEAHGGYGGTGFDIAVVFEELGRALCPEPFLGTLLASRLLLAAGADQQDLIDGSVRYAVAISELDEPYDPAFMIASATRSGEGYALEGRKTAVYGGHVTDVLLVAAMLDGRPAVFSVEAKSAALTSYGMIDGGGAAEVVFDATPATLLIEDAGKALDDMFAAGRLALCAEAVGAMDVAYTLLLDYLRTRKQFGTAIGKFQALQHRAVDLLAEIEQARSITISLAAALGSDEAMPRSAMAKGLIGRVARLVAEETIQMQGGIAMTWEYASSHYAKRLVMIDHQLGDTDQCEGEIIRRYAAA</sequence>
<dbReference type="InterPro" id="IPR037069">
    <property type="entry name" value="AcylCoA_DH/ox_N_sf"/>
</dbReference>
<dbReference type="Gene3D" id="1.10.540.10">
    <property type="entry name" value="Acyl-CoA dehydrogenase/oxidase, N-terminal domain"/>
    <property type="match status" value="1"/>
</dbReference>
<dbReference type="GO" id="GO:0050660">
    <property type="term" value="F:flavin adenine dinucleotide binding"/>
    <property type="evidence" value="ECO:0007669"/>
    <property type="project" value="InterPro"/>
</dbReference>
<dbReference type="PANTHER" id="PTHR43884:SF20">
    <property type="entry name" value="ACYL-COA DEHYDROGENASE FADE28"/>
    <property type="match status" value="1"/>
</dbReference>
<dbReference type="CDD" id="cd00567">
    <property type="entry name" value="ACAD"/>
    <property type="match status" value="1"/>
</dbReference>
<dbReference type="Gene3D" id="1.20.140.10">
    <property type="entry name" value="Butyryl-CoA Dehydrogenase, subunit A, domain 3"/>
    <property type="match status" value="1"/>
</dbReference>
<comment type="cofactor">
    <cofactor evidence="1">
        <name>FAD</name>
        <dbReference type="ChEBI" id="CHEBI:57692"/>
    </cofactor>
</comment>
<keyword evidence="9" id="KW-1185">Reference proteome</keyword>
<evidence type="ECO:0000259" key="6">
    <source>
        <dbReference type="Pfam" id="PF00441"/>
    </source>
</evidence>
<evidence type="ECO:0000256" key="3">
    <source>
        <dbReference type="ARBA" id="ARBA00022630"/>
    </source>
</evidence>
<keyword evidence="3" id="KW-0285">Flavoprotein</keyword>
<dbReference type="InterPro" id="IPR009100">
    <property type="entry name" value="AcylCoA_DH/oxidase_NM_dom_sf"/>
</dbReference>
<accession>A0A2T5US90</accession>
<keyword evidence="4" id="KW-0274">FAD</keyword>
<evidence type="ECO:0000256" key="2">
    <source>
        <dbReference type="ARBA" id="ARBA00009347"/>
    </source>
</evidence>
<keyword evidence="5" id="KW-0560">Oxidoreductase</keyword>
<dbReference type="Pfam" id="PF02771">
    <property type="entry name" value="Acyl-CoA_dh_N"/>
    <property type="match status" value="1"/>
</dbReference>
<dbReference type="OrthoDB" id="9775090at2"/>
<evidence type="ECO:0000313" key="9">
    <source>
        <dbReference type="Proteomes" id="UP000244081"/>
    </source>
</evidence>
<evidence type="ECO:0000313" key="8">
    <source>
        <dbReference type="EMBL" id="PTW54350.1"/>
    </source>
</evidence>
<dbReference type="InterPro" id="IPR046373">
    <property type="entry name" value="Acyl-CoA_Oxase/DH_mid-dom_sf"/>
</dbReference>
<dbReference type="Proteomes" id="UP000244081">
    <property type="component" value="Unassembled WGS sequence"/>
</dbReference>
<dbReference type="InterPro" id="IPR009075">
    <property type="entry name" value="AcylCo_DH/oxidase_C"/>
</dbReference>
<dbReference type="PANTHER" id="PTHR43884">
    <property type="entry name" value="ACYL-COA DEHYDROGENASE"/>
    <property type="match status" value="1"/>
</dbReference>
<evidence type="ECO:0000256" key="5">
    <source>
        <dbReference type="ARBA" id="ARBA00023002"/>
    </source>
</evidence>
<feature type="domain" description="Acyl-CoA dehydrogenase/oxidase N-terminal" evidence="7">
    <location>
        <begin position="6"/>
        <end position="105"/>
    </location>
</feature>